<keyword evidence="3" id="KW-1185">Reference proteome</keyword>
<dbReference type="OrthoDB" id="2970175at2759"/>
<reference evidence="2" key="1">
    <citation type="journal article" date="2021" name="New Phytol.">
        <title>Evolutionary innovations through gain and loss of genes in the ectomycorrhizal Boletales.</title>
        <authorList>
            <person name="Wu G."/>
            <person name="Miyauchi S."/>
            <person name="Morin E."/>
            <person name="Kuo A."/>
            <person name="Drula E."/>
            <person name="Varga T."/>
            <person name="Kohler A."/>
            <person name="Feng B."/>
            <person name="Cao Y."/>
            <person name="Lipzen A."/>
            <person name="Daum C."/>
            <person name="Hundley H."/>
            <person name="Pangilinan J."/>
            <person name="Johnson J."/>
            <person name="Barry K."/>
            <person name="LaButti K."/>
            <person name="Ng V."/>
            <person name="Ahrendt S."/>
            <person name="Min B."/>
            <person name="Choi I.G."/>
            <person name="Park H."/>
            <person name="Plett J.M."/>
            <person name="Magnuson J."/>
            <person name="Spatafora J.W."/>
            <person name="Nagy L.G."/>
            <person name="Henrissat B."/>
            <person name="Grigoriev I.V."/>
            <person name="Yang Z.L."/>
            <person name="Xu J."/>
            <person name="Martin F.M."/>
        </authorList>
    </citation>
    <scope>NUCLEOTIDE SEQUENCE</scope>
    <source>
        <strain evidence="2">KKN 215</strain>
    </source>
</reference>
<dbReference type="Pfam" id="PF20415">
    <property type="entry name" value="DUF6699"/>
    <property type="match status" value="1"/>
</dbReference>
<dbReference type="AlphaFoldDB" id="A0A8K0UHL8"/>
<proteinExistence type="predicted"/>
<gene>
    <name evidence="2" type="ORF">BXZ70DRAFT_489241</name>
</gene>
<dbReference type="InterPro" id="IPR046522">
    <property type="entry name" value="DUF6699"/>
</dbReference>
<accession>A0A8K0UHL8</accession>
<feature type="domain" description="DUF6699" evidence="1">
    <location>
        <begin position="4"/>
        <end position="111"/>
    </location>
</feature>
<dbReference type="EMBL" id="JAEVFJ010000037">
    <property type="protein sequence ID" value="KAH8091012.1"/>
    <property type="molecule type" value="Genomic_DNA"/>
</dbReference>
<organism evidence="2 3">
    <name type="scientific">Cristinia sonorae</name>
    <dbReference type="NCBI Taxonomy" id="1940300"/>
    <lineage>
        <taxon>Eukaryota</taxon>
        <taxon>Fungi</taxon>
        <taxon>Dikarya</taxon>
        <taxon>Basidiomycota</taxon>
        <taxon>Agaricomycotina</taxon>
        <taxon>Agaricomycetes</taxon>
        <taxon>Agaricomycetidae</taxon>
        <taxon>Agaricales</taxon>
        <taxon>Pleurotineae</taxon>
        <taxon>Stephanosporaceae</taxon>
        <taxon>Cristinia</taxon>
    </lineage>
</organism>
<evidence type="ECO:0000259" key="1">
    <source>
        <dbReference type="Pfam" id="PF20415"/>
    </source>
</evidence>
<sequence>MEKPVSESVMTKMPIHVKGFEDWMITASNPGGLSCRDVFEAIYRGFQIPLTEEEHAKLIPPKSERLREAQKHYRRRCKTSAGGISGRLEKAGIMRIDVLGDQTVFMGLRQDPEDRFWVLELGLPKSGP</sequence>
<comment type="caution">
    <text evidence="2">The sequence shown here is derived from an EMBL/GenBank/DDBJ whole genome shotgun (WGS) entry which is preliminary data.</text>
</comment>
<dbReference type="Proteomes" id="UP000813824">
    <property type="component" value="Unassembled WGS sequence"/>
</dbReference>
<protein>
    <recommendedName>
        <fullName evidence="1">DUF6699 domain-containing protein</fullName>
    </recommendedName>
</protein>
<evidence type="ECO:0000313" key="3">
    <source>
        <dbReference type="Proteomes" id="UP000813824"/>
    </source>
</evidence>
<name>A0A8K0UHL8_9AGAR</name>
<evidence type="ECO:0000313" key="2">
    <source>
        <dbReference type="EMBL" id="KAH8091012.1"/>
    </source>
</evidence>
<dbReference type="PROSITE" id="PS51257">
    <property type="entry name" value="PROKAR_LIPOPROTEIN"/>
    <property type="match status" value="1"/>
</dbReference>